<evidence type="ECO:0000256" key="1">
    <source>
        <dbReference type="ARBA" id="ARBA00022842"/>
    </source>
</evidence>
<dbReference type="STRING" id="316056.RPC_1758"/>
<reference evidence="3" key="1">
    <citation type="submission" date="2006-03" db="EMBL/GenBank/DDBJ databases">
        <title>Complete sequence of Rhodopseudomonas palustris BisB18.</title>
        <authorList>
            <consortium name="US DOE Joint Genome Institute"/>
            <person name="Copeland A."/>
            <person name="Lucas S."/>
            <person name="Lapidus A."/>
            <person name="Barry K."/>
            <person name="Detter J.C."/>
            <person name="Glavina del Rio T."/>
            <person name="Hammon N."/>
            <person name="Israni S."/>
            <person name="Dalin E."/>
            <person name="Tice H."/>
            <person name="Pitluck S."/>
            <person name="Chain P."/>
            <person name="Malfatti S."/>
            <person name="Shin M."/>
            <person name="Vergez L."/>
            <person name="Schmutz J."/>
            <person name="Larimer F."/>
            <person name="Land M."/>
            <person name="Hauser L."/>
            <person name="Pelletier D.A."/>
            <person name="Kyrpides N."/>
            <person name="Anderson I."/>
            <person name="Oda Y."/>
            <person name="Harwood C.S."/>
            <person name="Richardson P."/>
        </authorList>
    </citation>
    <scope>NUCLEOTIDE SEQUENCE [LARGE SCALE GENOMIC DNA]</scope>
    <source>
        <strain evidence="3">BisB18</strain>
    </source>
</reference>
<dbReference type="PANTHER" id="PTHR35901:SF1">
    <property type="entry name" value="EXONUCLEASE VAPC9"/>
    <property type="match status" value="1"/>
</dbReference>
<dbReference type="CDD" id="cd09873">
    <property type="entry name" value="PIN_Pae0151-like"/>
    <property type="match status" value="1"/>
</dbReference>
<dbReference type="InterPro" id="IPR002716">
    <property type="entry name" value="PIN_dom"/>
</dbReference>
<dbReference type="AlphaFoldDB" id="Q217W9"/>
<dbReference type="Pfam" id="PF01850">
    <property type="entry name" value="PIN"/>
    <property type="match status" value="1"/>
</dbReference>
<dbReference type="HOGENOM" id="CLU_121774_4_0_5"/>
<keyword evidence="1" id="KW-0460">Magnesium</keyword>
<dbReference type="InterPro" id="IPR044153">
    <property type="entry name" value="PIN_Pae0151-like"/>
</dbReference>
<dbReference type="SUPFAM" id="SSF88723">
    <property type="entry name" value="PIN domain-like"/>
    <property type="match status" value="1"/>
</dbReference>
<dbReference type="eggNOG" id="COG4113">
    <property type="taxonomic scope" value="Bacteria"/>
</dbReference>
<protein>
    <submittedName>
        <fullName evidence="3">PilT protein</fullName>
    </submittedName>
</protein>
<proteinExistence type="predicted"/>
<dbReference type="EMBL" id="CP000301">
    <property type="protein sequence ID" value="ABD87317.1"/>
    <property type="molecule type" value="Genomic_DNA"/>
</dbReference>
<dbReference type="KEGG" id="rpc:RPC_1758"/>
<accession>Q217W9</accession>
<evidence type="ECO:0000259" key="2">
    <source>
        <dbReference type="Pfam" id="PF01850"/>
    </source>
</evidence>
<evidence type="ECO:0000313" key="3">
    <source>
        <dbReference type="EMBL" id="ABD87317.1"/>
    </source>
</evidence>
<sequence>MAIAWLLNEAGFSDDGLNEVIATESIVVPAHWSAEVANALLVNLRRNRISQDTLAAVVSDLGLLDISEQPSISTDRILDLVGFAERHGLTSYDAAYVELAFERSAPLATLDQQMRRAAATLEIPLIPKASI</sequence>
<name>Q217W9_RHOPB</name>
<organism evidence="3">
    <name type="scientific">Rhodopseudomonas palustris (strain BisB18)</name>
    <dbReference type="NCBI Taxonomy" id="316056"/>
    <lineage>
        <taxon>Bacteria</taxon>
        <taxon>Pseudomonadati</taxon>
        <taxon>Pseudomonadota</taxon>
        <taxon>Alphaproteobacteria</taxon>
        <taxon>Hyphomicrobiales</taxon>
        <taxon>Nitrobacteraceae</taxon>
        <taxon>Rhodopseudomonas</taxon>
    </lineage>
</organism>
<dbReference type="PANTHER" id="PTHR35901">
    <property type="entry name" value="RIBONUCLEASE VAPC3"/>
    <property type="match status" value="1"/>
</dbReference>
<dbReference type="Gene3D" id="3.40.50.1010">
    <property type="entry name" value="5'-nuclease"/>
    <property type="match status" value="1"/>
</dbReference>
<gene>
    <name evidence="3" type="ordered locus">RPC_1758</name>
</gene>
<dbReference type="InterPro" id="IPR051619">
    <property type="entry name" value="TypeII_TA_RNase_PINc/VapC"/>
</dbReference>
<feature type="domain" description="PIN" evidence="2">
    <location>
        <begin position="20"/>
        <end position="118"/>
    </location>
</feature>
<dbReference type="InterPro" id="IPR029060">
    <property type="entry name" value="PIN-like_dom_sf"/>
</dbReference>